<evidence type="ECO:0000313" key="1">
    <source>
        <dbReference type="EMBL" id="TDU31693.1"/>
    </source>
</evidence>
<evidence type="ECO:0000313" key="2">
    <source>
        <dbReference type="Proteomes" id="UP000295341"/>
    </source>
</evidence>
<dbReference type="Pfam" id="PF07044">
    <property type="entry name" value="DUF1329"/>
    <property type="match status" value="1"/>
</dbReference>
<dbReference type="InterPro" id="IPR010752">
    <property type="entry name" value="DUF1329"/>
</dbReference>
<protein>
    <submittedName>
        <fullName evidence="1">Uncharacterized protein DUF1329</fullName>
    </submittedName>
</protein>
<proteinExistence type="predicted"/>
<dbReference type="Proteomes" id="UP000295341">
    <property type="component" value="Unassembled WGS sequence"/>
</dbReference>
<reference evidence="1 2" key="1">
    <citation type="submission" date="2019-03" db="EMBL/GenBank/DDBJ databases">
        <title>Genomic Encyclopedia of Type Strains, Phase IV (KMG-IV): sequencing the most valuable type-strain genomes for metagenomic binning, comparative biology and taxonomic classification.</title>
        <authorList>
            <person name="Goeker M."/>
        </authorList>
    </citation>
    <scope>NUCLEOTIDE SEQUENCE [LARGE SCALE GENOMIC DNA]</scope>
    <source>
        <strain evidence="1 2">DSM 26377</strain>
    </source>
</reference>
<dbReference type="AlphaFoldDB" id="A0A4R7PC90"/>
<organism evidence="1 2">
    <name type="scientific">Panacagrimonas perspica</name>
    <dbReference type="NCBI Taxonomy" id="381431"/>
    <lineage>
        <taxon>Bacteria</taxon>
        <taxon>Pseudomonadati</taxon>
        <taxon>Pseudomonadota</taxon>
        <taxon>Gammaproteobacteria</taxon>
        <taxon>Nevskiales</taxon>
        <taxon>Nevskiaceae</taxon>
        <taxon>Panacagrimonas</taxon>
    </lineage>
</organism>
<dbReference type="OrthoDB" id="5937151at2"/>
<dbReference type="RefSeq" id="WP_133880259.1">
    <property type="nucleotide sequence ID" value="NZ_MWIN01000012.1"/>
</dbReference>
<gene>
    <name evidence="1" type="ORF">DFR24_1071</name>
</gene>
<name>A0A4R7PC90_9GAMM</name>
<comment type="caution">
    <text evidence="1">The sequence shown here is derived from an EMBL/GenBank/DDBJ whole genome shotgun (WGS) entry which is preliminary data.</text>
</comment>
<dbReference type="Gene3D" id="2.50.20.10">
    <property type="entry name" value="Lipoprotein localisation LolA/LolB/LppX"/>
    <property type="match status" value="1"/>
</dbReference>
<keyword evidence="2" id="KW-1185">Reference proteome</keyword>
<sequence>MRIRKYDFDYGRRALMEKVVKGAGAAGVLGSLWPMIGNGADITKAYPDELTSIEMFTKGKIKTGDKITAANVEIVKDLLDPICYQQVKTMGRVINIVPTSKDPSVLFPHDYLQASLKNKGRAKLDDVGNVFTDDGSVWIGGLPFPEPKSGLEAAANITLSWGRHDFALYAIRDWDLGPDGEDAYQYDYMWAEQNVTGRLDGQIFGGRKDLLRNQNVWFTAPNDSKGSSFLSVWYADQRKYPDLYGYFPAFKRVRQFPTNQRFEPLAPGITFFLTDAWGAGDPMLTWGNYKIVSRGPHLAATSNNWLGGSRKNWEKQRHGGAKGKTFFETYMQLVPEVIVLEANPTGYPRAPVSKKVVYIDARNGQFCGYVTYDRRGALWKSFEPGMSQFKDGDVVFKEPNGYPAWSWVHVLSHDIQNNRMSLLNHINQATGGLKTTFSDPNGDAYNLYLTTQSLTRLGR</sequence>
<dbReference type="EMBL" id="SOBT01000008">
    <property type="protein sequence ID" value="TDU31693.1"/>
    <property type="molecule type" value="Genomic_DNA"/>
</dbReference>
<accession>A0A4R7PC90</accession>